<dbReference type="EMBL" id="JAYMYS010000005">
    <property type="protein sequence ID" value="KAK7393698.1"/>
    <property type="molecule type" value="Genomic_DNA"/>
</dbReference>
<sequence length="95" mass="10789">MQSSGLTLGRGRHHKCKLNRIHITLTNHHHHHHLSSTTTNTNCFSTLFLSRNFPIQEVAVNLPLVQRVNNCSLIFMSGKLISLFGKSFGFYCLVK</sequence>
<protein>
    <submittedName>
        <fullName evidence="1">Uncharacterized protein</fullName>
    </submittedName>
</protein>
<accession>A0AAN9XJ09</accession>
<evidence type="ECO:0000313" key="2">
    <source>
        <dbReference type="Proteomes" id="UP001386955"/>
    </source>
</evidence>
<name>A0AAN9XJ09_PSOTE</name>
<reference evidence="1 2" key="1">
    <citation type="submission" date="2024-01" db="EMBL/GenBank/DDBJ databases">
        <title>The genomes of 5 underutilized Papilionoideae crops provide insights into root nodulation and disease resistanc.</title>
        <authorList>
            <person name="Jiang F."/>
        </authorList>
    </citation>
    <scope>NUCLEOTIDE SEQUENCE [LARGE SCALE GENOMIC DNA]</scope>
    <source>
        <strain evidence="1">DUOXIRENSHENG_FW03</strain>
        <tissue evidence="1">Leaves</tissue>
    </source>
</reference>
<evidence type="ECO:0000313" key="1">
    <source>
        <dbReference type="EMBL" id="KAK7393698.1"/>
    </source>
</evidence>
<proteinExistence type="predicted"/>
<dbReference type="Proteomes" id="UP001386955">
    <property type="component" value="Unassembled WGS sequence"/>
</dbReference>
<gene>
    <name evidence="1" type="ORF">VNO78_22261</name>
</gene>
<keyword evidence="2" id="KW-1185">Reference proteome</keyword>
<comment type="caution">
    <text evidence="1">The sequence shown here is derived from an EMBL/GenBank/DDBJ whole genome shotgun (WGS) entry which is preliminary data.</text>
</comment>
<dbReference type="AlphaFoldDB" id="A0AAN9XJ09"/>
<organism evidence="1 2">
    <name type="scientific">Psophocarpus tetragonolobus</name>
    <name type="common">Winged bean</name>
    <name type="synonym">Dolichos tetragonolobus</name>
    <dbReference type="NCBI Taxonomy" id="3891"/>
    <lineage>
        <taxon>Eukaryota</taxon>
        <taxon>Viridiplantae</taxon>
        <taxon>Streptophyta</taxon>
        <taxon>Embryophyta</taxon>
        <taxon>Tracheophyta</taxon>
        <taxon>Spermatophyta</taxon>
        <taxon>Magnoliopsida</taxon>
        <taxon>eudicotyledons</taxon>
        <taxon>Gunneridae</taxon>
        <taxon>Pentapetalae</taxon>
        <taxon>rosids</taxon>
        <taxon>fabids</taxon>
        <taxon>Fabales</taxon>
        <taxon>Fabaceae</taxon>
        <taxon>Papilionoideae</taxon>
        <taxon>50 kb inversion clade</taxon>
        <taxon>NPAAA clade</taxon>
        <taxon>indigoferoid/millettioid clade</taxon>
        <taxon>Phaseoleae</taxon>
        <taxon>Psophocarpus</taxon>
    </lineage>
</organism>